<name>A0ABS8JFY9_9GAMM</name>
<protein>
    <submittedName>
        <fullName evidence="4">GNAT family N-acetyltransferase</fullName>
    </submittedName>
</protein>
<feature type="domain" description="N-acetyltransferase" evidence="3">
    <location>
        <begin position="5"/>
        <end position="175"/>
    </location>
</feature>
<evidence type="ECO:0000313" key="5">
    <source>
        <dbReference type="Proteomes" id="UP001165293"/>
    </source>
</evidence>
<dbReference type="PANTHER" id="PTHR43877:SF1">
    <property type="entry name" value="ACETYLTRANSFERASE"/>
    <property type="match status" value="1"/>
</dbReference>
<comment type="caution">
    <text evidence="4">The sequence shown here is derived from an EMBL/GenBank/DDBJ whole genome shotgun (WGS) entry which is preliminary data.</text>
</comment>
<dbReference type="InterPro" id="IPR000182">
    <property type="entry name" value="GNAT_dom"/>
</dbReference>
<reference evidence="4" key="1">
    <citation type="submission" date="2021-10" db="EMBL/GenBank/DDBJ databases">
        <authorList>
            <person name="Lyu M."/>
            <person name="Wang X."/>
            <person name="Meng X."/>
            <person name="Xu K."/>
        </authorList>
    </citation>
    <scope>NUCLEOTIDE SEQUENCE</scope>
    <source>
        <strain evidence="4">A6</strain>
    </source>
</reference>
<evidence type="ECO:0000313" key="4">
    <source>
        <dbReference type="EMBL" id="MCC8362469.1"/>
    </source>
</evidence>
<dbReference type="InterPro" id="IPR050832">
    <property type="entry name" value="Bact_Acetyltransf"/>
</dbReference>
<dbReference type="EMBL" id="JAJGAK010000001">
    <property type="protein sequence ID" value="MCC8362469.1"/>
    <property type="molecule type" value="Genomic_DNA"/>
</dbReference>
<dbReference type="PROSITE" id="PS51186">
    <property type="entry name" value="GNAT"/>
    <property type="match status" value="1"/>
</dbReference>
<dbReference type="Pfam" id="PF00583">
    <property type="entry name" value="Acetyltransf_1"/>
    <property type="match status" value="1"/>
</dbReference>
<keyword evidence="1" id="KW-0808">Transferase</keyword>
<sequence length="185" mass="20484">MAGDCTIRRATPADAMRLSEVAERAFVQAFGHLYPPEDLAAFVRDSYSLEQHDKYLADPGCALWLVERDGEAVGYALAGRPCTLPHADVKPEDGELKRIYLMPAAQNGGVGSRLIQTAFDWLEQDGPRTLWIGVYSQNFGAQRFYERLGFQKVGGYEFLVGKTRDPEFILRRDAAASPKARANAG</sequence>
<dbReference type="InterPro" id="IPR016181">
    <property type="entry name" value="Acyl_CoA_acyltransferase"/>
</dbReference>
<dbReference type="SUPFAM" id="SSF55729">
    <property type="entry name" value="Acyl-CoA N-acyltransferases (Nat)"/>
    <property type="match status" value="1"/>
</dbReference>
<accession>A0ABS8JFY9</accession>
<evidence type="ECO:0000256" key="2">
    <source>
        <dbReference type="ARBA" id="ARBA00023315"/>
    </source>
</evidence>
<keyword evidence="2" id="KW-0012">Acyltransferase</keyword>
<keyword evidence="5" id="KW-1185">Reference proteome</keyword>
<dbReference type="RefSeq" id="WP_230526837.1">
    <property type="nucleotide sequence ID" value="NZ_JAJGAK010000001.1"/>
</dbReference>
<dbReference type="PANTHER" id="PTHR43877">
    <property type="entry name" value="AMINOALKYLPHOSPHONATE N-ACETYLTRANSFERASE-RELATED-RELATED"/>
    <property type="match status" value="1"/>
</dbReference>
<evidence type="ECO:0000259" key="3">
    <source>
        <dbReference type="PROSITE" id="PS51186"/>
    </source>
</evidence>
<dbReference type="CDD" id="cd04301">
    <property type="entry name" value="NAT_SF"/>
    <property type="match status" value="1"/>
</dbReference>
<organism evidence="4 5">
    <name type="scientific">Noviluteimonas lactosilytica</name>
    <dbReference type="NCBI Taxonomy" id="2888523"/>
    <lineage>
        <taxon>Bacteria</taxon>
        <taxon>Pseudomonadati</taxon>
        <taxon>Pseudomonadota</taxon>
        <taxon>Gammaproteobacteria</taxon>
        <taxon>Lysobacterales</taxon>
        <taxon>Lysobacteraceae</taxon>
        <taxon>Noviluteimonas</taxon>
    </lineage>
</organism>
<dbReference type="Proteomes" id="UP001165293">
    <property type="component" value="Unassembled WGS sequence"/>
</dbReference>
<proteinExistence type="predicted"/>
<gene>
    <name evidence="4" type="ORF">LK996_05205</name>
</gene>
<evidence type="ECO:0000256" key="1">
    <source>
        <dbReference type="ARBA" id="ARBA00022679"/>
    </source>
</evidence>
<dbReference type="Gene3D" id="3.40.630.30">
    <property type="match status" value="1"/>
</dbReference>